<evidence type="ECO:0000256" key="1">
    <source>
        <dbReference type="ARBA" id="ARBA00009477"/>
    </source>
</evidence>
<protein>
    <submittedName>
        <fullName evidence="6">Efflux RND transporter periplasmic adaptor subunit</fullName>
    </submittedName>
</protein>
<proteinExistence type="inferred from homology"/>
<dbReference type="InterPro" id="IPR006143">
    <property type="entry name" value="RND_pump_MFP"/>
</dbReference>
<comment type="caution">
    <text evidence="6">The sequence shown here is derived from an EMBL/GenBank/DDBJ whole genome shotgun (WGS) entry which is preliminary data.</text>
</comment>
<dbReference type="PANTHER" id="PTHR30158:SF10">
    <property type="entry name" value="CATION EFFLUX PUMP"/>
    <property type="match status" value="1"/>
</dbReference>
<keyword evidence="2" id="KW-0175">Coiled coil</keyword>
<dbReference type="InterPro" id="IPR058792">
    <property type="entry name" value="Beta-barrel_RND_2"/>
</dbReference>
<gene>
    <name evidence="6" type="ORF">AAK873_10460</name>
</gene>
<dbReference type="EMBL" id="JBCLPP010000030">
    <property type="protein sequence ID" value="MEY8246035.1"/>
    <property type="molecule type" value="Genomic_DNA"/>
</dbReference>
<dbReference type="PANTHER" id="PTHR30158">
    <property type="entry name" value="ACRA/E-RELATED COMPONENT OF DRUG EFFLUX TRANSPORTER"/>
    <property type="match status" value="1"/>
</dbReference>
<feature type="domain" description="CusB-like beta-barrel" evidence="5">
    <location>
        <begin position="251"/>
        <end position="293"/>
    </location>
</feature>
<reference evidence="6 7" key="1">
    <citation type="submission" date="2024-03" db="EMBL/GenBank/DDBJ databases">
        <title>Mouse gut bacterial collection (mGBC) of GemPharmatech.</title>
        <authorList>
            <person name="He Y."/>
            <person name="Dong L."/>
            <person name="Wu D."/>
            <person name="Gao X."/>
            <person name="Lin Z."/>
        </authorList>
    </citation>
    <scope>NUCLEOTIDE SEQUENCE [LARGE SCALE GENOMIC DNA]</scope>
    <source>
        <strain evidence="6 7">54-13</strain>
    </source>
</reference>
<evidence type="ECO:0000313" key="6">
    <source>
        <dbReference type="EMBL" id="MEY8246035.1"/>
    </source>
</evidence>
<organism evidence="6 7">
    <name type="scientific">Heminiphilus faecis</name>
    <dbReference type="NCBI Taxonomy" id="2601703"/>
    <lineage>
        <taxon>Bacteria</taxon>
        <taxon>Pseudomonadati</taxon>
        <taxon>Bacteroidota</taxon>
        <taxon>Bacteroidia</taxon>
        <taxon>Bacteroidales</taxon>
        <taxon>Muribaculaceae</taxon>
        <taxon>Heminiphilus</taxon>
    </lineage>
</organism>
<evidence type="ECO:0000313" key="7">
    <source>
        <dbReference type="Proteomes" id="UP001565200"/>
    </source>
</evidence>
<evidence type="ECO:0000259" key="4">
    <source>
        <dbReference type="Pfam" id="PF25917"/>
    </source>
</evidence>
<dbReference type="PROSITE" id="PS51257">
    <property type="entry name" value="PROKAR_LIPOPROTEIN"/>
    <property type="match status" value="1"/>
</dbReference>
<dbReference type="SUPFAM" id="SSF111369">
    <property type="entry name" value="HlyD-like secretion proteins"/>
    <property type="match status" value="1"/>
</dbReference>
<feature type="coiled-coil region" evidence="2">
    <location>
        <begin position="140"/>
        <end position="167"/>
    </location>
</feature>
<feature type="domain" description="Multidrug resistance protein MdtA-like barrel-sandwich hybrid" evidence="4">
    <location>
        <begin position="62"/>
        <end position="193"/>
    </location>
</feature>
<dbReference type="Gene3D" id="2.40.30.170">
    <property type="match status" value="1"/>
</dbReference>
<dbReference type="NCBIfam" id="TIGR01730">
    <property type="entry name" value="RND_mfp"/>
    <property type="match status" value="1"/>
</dbReference>
<sequence length="375" mass="40262">MRHLTILQYACAIAVTAVAVSCGRKPDHKTGDEVPSVDVALPVVDSVTLYKTYPGYAIANLTAQVVGRVNGTLLSKNFESGSFVTKGQVLFTIESTKYRDAVAQAQAALTTAKSEYAYASRQYEALKKAFESDAVSQMEVIQGQSNMEQAQAAIKNAQAALGIASTNLAYCTVRAPFSGHITSGAVDVGNYINGEGAPVKLATLYDDSSVIIAFSIEDAQYERMAGAKGDPEKEALYRNVPLSFSEPLPHEYTADLSYTSPAVDKSTGTLDIHVRLDNSYGELRPGMYATVNLPYGNEPEAILVKDASIGTDQLGKYLYVVNDSDKVVYTPVEVGGLYHDSLRVVTKGITPGTRYVTSALLKVRDGMPVKPVTVK</sequence>
<dbReference type="Gene3D" id="2.40.420.20">
    <property type="match status" value="1"/>
</dbReference>
<evidence type="ECO:0000259" key="3">
    <source>
        <dbReference type="Pfam" id="PF25876"/>
    </source>
</evidence>
<dbReference type="InterPro" id="IPR058624">
    <property type="entry name" value="MdtA-like_HH"/>
</dbReference>
<dbReference type="RefSeq" id="WP_148464307.1">
    <property type="nucleotide sequence ID" value="NZ_JBCLPP010000030.1"/>
</dbReference>
<dbReference type="Gene3D" id="2.40.50.100">
    <property type="match status" value="1"/>
</dbReference>
<keyword evidence="7" id="KW-1185">Reference proteome</keyword>
<name>A0ABV4D0N5_9BACT</name>
<dbReference type="Gene3D" id="1.10.287.470">
    <property type="entry name" value="Helix hairpin bin"/>
    <property type="match status" value="1"/>
</dbReference>
<dbReference type="Pfam" id="PF25954">
    <property type="entry name" value="Beta-barrel_RND_2"/>
    <property type="match status" value="1"/>
</dbReference>
<dbReference type="Pfam" id="PF25917">
    <property type="entry name" value="BSH_RND"/>
    <property type="match status" value="1"/>
</dbReference>
<dbReference type="Pfam" id="PF25876">
    <property type="entry name" value="HH_MFP_RND"/>
    <property type="match status" value="1"/>
</dbReference>
<feature type="domain" description="Multidrug resistance protein MdtA-like alpha-helical hairpin" evidence="3">
    <location>
        <begin position="102"/>
        <end position="170"/>
    </location>
</feature>
<comment type="similarity">
    <text evidence="1">Belongs to the membrane fusion protein (MFP) (TC 8.A.1) family.</text>
</comment>
<evidence type="ECO:0000256" key="2">
    <source>
        <dbReference type="SAM" id="Coils"/>
    </source>
</evidence>
<dbReference type="Proteomes" id="UP001565200">
    <property type="component" value="Unassembled WGS sequence"/>
</dbReference>
<accession>A0ABV4D0N5</accession>
<dbReference type="InterPro" id="IPR058625">
    <property type="entry name" value="MdtA-like_BSH"/>
</dbReference>
<evidence type="ECO:0000259" key="5">
    <source>
        <dbReference type="Pfam" id="PF25954"/>
    </source>
</evidence>